<name>A0A841ZWP4_9LIST</name>
<gene>
    <name evidence="1" type="ORF">HB907_01765</name>
</gene>
<sequence length="77" mass="8806">MLSRFPELDTPQFHLSEQILSKKAELGIEQELMAKIAKVSLDDYVSFEMASTDFTESQYEEVLERLAEYTLKGEGEA</sequence>
<evidence type="ECO:0000313" key="1">
    <source>
        <dbReference type="EMBL" id="MBC1564113.1"/>
    </source>
</evidence>
<comment type="caution">
    <text evidence="1">The sequence shown here is derived from an EMBL/GenBank/DDBJ whole genome shotgun (WGS) entry which is preliminary data.</text>
</comment>
<organism evidence="1 2">
    <name type="scientific">Listeria booriae</name>
    <dbReference type="NCBI Taxonomy" id="1552123"/>
    <lineage>
        <taxon>Bacteria</taxon>
        <taxon>Bacillati</taxon>
        <taxon>Bacillota</taxon>
        <taxon>Bacilli</taxon>
        <taxon>Bacillales</taxon>
        <taxon>Listeriaceae</taxon>
        <taxon>Listeria</taxon>
    </lineage>
</organism>
<evidence type="ECO:0000313" key="2">
    <source>
        <dbReference type="Proteomes" id="UP000586951"/>
    </source>
</evidence>
<dbReference type="Proteomes" id="UP000586951">
    <property type="component" value="Unassembled WGS sequence"/>
</dbReference>
<accession>A0A841ZWP4</accession>
<protein>
    <submittedName>
        <fullName evidence="1">Uncharacterized protein</fullName>
    </submittedName>
</protein>
<proteinExistence type="predicted"/>
<dbReference type="AlphaFoldDB" id="A0A841ZWP4"/>
<reference evidence="1 2" key="1">
    <citation type="submission" date="2020-03" db="EMBL/GenBank/DDBJ databases">
        <title>Soil Listeria distribution.</title>
        <authorList>
            <person name="Liao J."/>
            <person name="Wiedmann M."/>
        </authorList>
    </citation>
    <scope>NUCLEOTIDE SEQUENCE [LARGE SCALE GENOMIC DNA]</scope>
    <source>
        <strain evidence="1 2">FSL L7-1427</strain>
    </source>
</reference>
<dbReference type="EMBL" id="JAARRU010000001">
    <property type="protein sequence ID" value="MBC1564113.1"/>
    <property type="molecule type" value="Genomic_DNA"/>
</dbReference>
<dbReference type="RefSeq" id="WP_185416249.1">
    <property type="nucleotide sequence ID" value="NZ_JAARRU010000001.1"/>
</dbReference>